<keyword evidence="1" id="KW-1133">Transmembrane helix</keyword>
<keyword evidence="1" id="KW-0472">Membrane</keyword>
<name>A0ABD3LI90_EUCGL</name>
<evidence type="ECO:0000313" key="2">
    <source>
        <dbReference type="EMBL" id="KAL3748020.1"/>
    </source>
</evidence>
<dbReference type="Proteomes" id="UP001634007">
    <property type="component" value="Unassembled WGS sequence"/>
</dbReference>
<protein>
    <recommendedName>
        <fullName evidence="4">Protein transport protein Sec61 subunit gamma</fullName>
    </recommendedName>
</protein>
<gene>
    <name evidence="2" type="ORF">ACJRO7_009273</name>
</gene>
<dbReference type="EMBL" id="JBJKBG010000002">
    <property type="protein sequence ID" value="KAL3748020.1"/>
    <property type="molecule type" value="Genomic_DNA"/>
</dbReference>
<comment type="caution">
    <text evidence="2">The sequence shown here is derived from an EMBL/GenBank/DDBJ whole genome shotgun (WGS) entry which is preliminary data.</text>
</comment>
<keyword evidence="3" id="KW-1185">Reference proteome</keyword>
<reference evidence="2 3" key="1">
    <citation type="submission" date="2024-11" db="EMBL/GenBank/DDBJ databases">
        <title>Chromosome-level genome assembly of Eucalyptus globulus Labill. provides insights into its genome evolution.</title>
        <authorList>
            <person name="Li X."/>
        </authorList>
    </citation>
    <scope>NUCLEOTIDE SEQUENCE [LARGE SCALE GENOMIC DNA]</scope>
    <source>
        <strain evidence="2">CL2024</strain>
        <tissue evidence="2">Fresh tender leaves</tissue>
    </source>
</reference>
<keyword evidence="1" id="KW-0812">Transmembrane</keyword>
<organism evidence="2 3">
    <name type="scientific">Eucalyptus globulus</name>
    <name type="common">Tasmanian blue gum</name>
    <dbReference type="NCBI Taxonomy" id="34317"/>
    <lineage>
        <taxon>Eukaryota</taxon>
        <taxon>Viridiplantae</taxon>
        <taxon>Streptophyta</taxon>
        <taxon>Embryophyta</taxon>
        <taxon>Tracheophyta</taxon>
        <taxon>Spermatophyta</taxon>
        <taxon>Magnoliopsida</taxon>
        <taxon>eudicotyledons</taxon>
        <taxon>Gunneridae</taxon>
        <taxon>Pentapetalae</taxon>
        <taxon>rosids</taxon>
        <taxon>malvids</taxon>
        <taxon>Myrtales</taxon>
        <taxon>Myrtaceae</taxon>
        <taxon>Myrtoideae</taxon>
        <taxon>Eucalypteae</taxon>
        <taxon>Eucalyptus</taxon>
    </lineage>
</organism>
<proteinExistence type="predicted"/>
<evidence type="ECO:0000313" key="3">
    <source>
        <dbReference type="Proteomes" id="UP001634007"/>
    </source>
</evidence>
<evidence type="ECO:0008006" key="4">
    <source>
        <dbReference type="Google" id="ProtNLM"/>
    </source>
</evidence>
<feature type="transmembrane region" description="Helical" evidence="1">
    <location>
        <begin position="50"/>
        <end position="73"/>
    </location>
</feature>
<dbReference type="InterPro" id="IPR023391">
    <property type="entry name" value="Prot_translocase_SecE_dom_sf"/>
</dbReference>
<dbReference type="PANTHER" id="PTHR12309">
    <property type="entry name" value="SEC61 GAMMA SUBUNIT"/>
    <property type="match status" value="1"/>
</dbReference>
<evidence type="ECO:0000256" key="1">
    <source>
        <dbReference type="SAM" id="Phobius"/>
    </source>
</evidence>
<sequence length="81" mass="8968">MDVVDSVVDPLRDFAKNNIHLVKRCHKPDRKGDCFSFAHAKCIISPRSPFCTAIGFVVMGFVGFFVKLIFIPINNIIVGSG</sequence>
<dbReference type="Gene3D" id="1.20.5.820">
    <property type="entry name" value="Preprotein translocase SecE subunit"/>
    <property type="match status" value="1"/>
</dbReference>
<accession>A0ABD3LI90</accession>
<dbReference type="AlphaFoldDB" id="A0ABD3LI90"/>